<evidence type="ECO:0000256" key="7">
    <source>
        <dbReference type="ARBA" id="ARBA00022989"/>
    </source>
</evidence>
<comment type="subcellular location">
    <subcellularLocation>
        <location evidence="1">Cell inner membrane</location>
        <topology evidence="1">Single-pass membrane protein</topology>
    </subcellularLocation>
</comment>
<evidence type="ECO:0000256" key="1">
    <source>
        <dbReference type="ARBA" id="ARBA00004377"/>
    </source>
</evidence>
<dbReference type="RefSeq" id="WP_338545142.1">
    <property type="nucleotide sequence ID" value="NZ_CP145723.1"/>
</dbReference>
<evidence type="ECO:0000256" key="4">
    <source>
        <dbReference type="ARBA" id="ARBA00022481"/>
    </source>
</evidence>
<accession>A0ABZ2FM30</accession>
<evidence type="ECO:0000313" key="13">
    <source>
        <dbReference type="Proteomes" id="UP001372714"/>
    </source>
</evidence>
<protein>
    <recommendedName>
        <fullName evidence="2">Type II secretion system protein H</fullName>
    </recommendedName>
    <alternativeName>
        <fullName evidence="10">General secretion pathway protein H</fullName>
    </alternativeName>
</protein>
<organism evidence="12 13">
    <name type="scientific">Pseudomonas benzopyrenica</name>
    <dbReference type="NCBI Taxonomy" id="2993566"/>
    <lineage>
        <taxon>Bacteria</taxon>
        <taxon>Pseudomonadati</taxon>
        <taxon>Pseudomonadota</taxon>
        <taxon>Gammaproteobacteria</taxon>
        <taxon>Pseudomonadales</taxon>
        <taxon>Pseudomonadaceae</taxon>
        <taxon>Pseudomonas</taxon>
    </lineage>
</organism>
<keyword evidence="6" id="KW-0812">Transmembrane</keyword>
<keyword evidence="5" id="KW-0997">Cell inner membrane</keyword>
<dbReference type="InterPro" id="IPR045584">
    <property type="entry name" value="Pilin-like"/>
</dbReference>
<dbReference type="Gene3D" id="3.55.40.10">
    <property type="entry name" value="minor pseudopilin epsh domain"/>
    <property type="match status" value="1"/>
</dbReference>
<dbReference type="EMBL" id="CP145723">
    <property type="protein sequence ID" value="WWM65886.1"/>
    <property type="molecule type" value="Genomic_DNA"/>
</dbReference>
<keyword evidence="8" id="KW-0472">Membrane</keyword>
<keyword evidence="4" id="KW-0488">Methylation</keyword>
<keyword evidence="7" id="KW-1133">Transmembrane helix</keyword>
<comment type="similarity">
    <text evidence="9">Belongs to the GSP H family.</text>
</comment>
<keyword evidence="3" id="KW-1003">Cell membrane</keyword>
<evidence type="ECO:0000259" key="11">
    <source>
        <dbReference type="Pfam" id="PF12019"/>
    </source>
</evidence>
<dbReference type="InterPro" id="IPR022346">
    <property type="entry name" value="T2SS_GspH"/>
</dbReference>
<dbReference type="NCBIfam" id="TIGR02532">
    <property type="entry name" value="IV_pilin_GFxxxE"/>
    <property type="match status" value="1"/>
</dbReference>
<sequence>MAHRNARGVSLFELLLALSILTIVASFALPAMSAWLEQVRHEATRDLLLTHIKAARTLSIARRQTVVLCPLDDQGCGEDWSNGWQIRDPANDELLLRHGELPPGLRLRWNRPTAITYRHNGTSTGLNGTLSLCSAKGKELSRITINNQGRARALAARNDASCLE</sequence>
<feature type="domain" description="General secretion pathway GspH" evidence="11">
    <location>
        <begin position="48"/>
        <end position="149"/>
    </location>
</feature>
<evidence type="ECO:0000313" key="12">
    <source>
        <dbReference type="EMBL" id="WWM65886.1"/>
    </source>
</evidence>
<keyword evidence="13" id="KW-1185">Reference proteome</keyword>
<name>A0ABZ2FM30_9PSED</name>
<proteinExistence type="inferred from homology"/>
<evidence type="ECO:0000256" key="3">
    <source>
        <dbReference type="ARBA" id="ARBA00022475"/>
    </source>
</evidence>
<dbReference type="SUPFAM" id="SSF54523">
    <property type="entry name" value="Pili subunits"/>
    <property type="match status" value="1"/>
</dbReference>
<dbReference type="Pfam" id="PF12019">
    <property type="entry name" value="GspH"/>
    <property type="match status" value="1"/>
</dbReference>
<evidence type="ECO:0000256" key="2">
    <source>
        <dbReference type="ARBA" id="ARBA00021549"/>
    </source>
</evidence>
<evidence type="ECO:0000256" key="8">
    <source>
        <dbReference type="ARBA" id="ARBA00023136"/>
    </source>
</evidence>
<evidence type="ECO:0000256" key="9">
    <source>
        <dbReference type="ARBA" id="ARBA00025772"/>
    </source>
</evidence>
<reference evidence="12 13" key="1">
    <citation type="submission" date="2024-02" db="EMBL/GenBank/DDBJ databases">
        <title>The whole genome sequence of Pseudomonas benzopyrenica MLY92.</title>
        <authorList>
            <person name="Liu Y."/>
        </authorList>
    </citation>
    <scope>NUCLEOTIDE SEQUENCE [LARGE SCALE GENOMIC DNA]</scope>
    <source>
        <strain evidence="12 13">MLY92</strain>
    </source>
</reference>
<evidence type="ECO:0000256" key="6">
    <source>
        <dbReference type="ARBA" id="ARBA00022692"/>
    </source>
</evidence>
<gene>
    <name evidence="12" type="ORF">V6W80_19535</name>
</gene>
<dbReference type="Proteomes" id="UP001372714">
    <property type="component" value="Chromosome"/>
</dbReference>
<dbReference type="InterPro" id="IPR012902">
    <property type="entry name" value="N_methyl_site"/>
</dbReference>
<dbReference type="Pfam" id="PF07963">
    <property type="entry name" value="N_methyl"/>
    <property type="match status" value="1"/>
</dbReference>
<evidence type="ECO:0000256" key="5">
    <source>
        <dbReference type="ARBA" id="ARBA00022519"/>
    </source>
</evidence>
<evidence type="ECO:0000256" key="10">
    <source>
        <dbReference type="ARBA" id="ARBA00030775"/>
    </source>
</evidence>